<sequence>MSNSPPDQLTEDAFLGGRLRILQPRTGYRAATDPVLLAAALDARAGQHVLDLGCGVGTAALAALSRIAGLAATGVELQHEYATLARRNAEMNALALHVATADIRALPSALVQRSFDHVLINPPFYAAETATAPQDEGRDTAHREGEATLADFLDCGLRRLAPGGSITVIHRTERLADILAGLSSRTGGIRIKPLAAREGRAAGRVLVSARKGARAPLTLLAPLVIHEGAAHGSDGASYSQAVEAILRHGKSLIW</sequence>
<proteinExistence type="predicted"/>
<keyword evidence="4" id="KW-0808">Transferase</keyword>
<evidence type="ECO:0000256" key="1">
    <source>
        <dbReference type="ARBA" id="ARBA00022603"/>
    </source>
</evidence>
<gene>
    <name evidence="4" type="ORF">GO499_18470</name>
</gene>
<dbReference type="GO" id="GO:0032259">
    <property type="term" value="P:methylation"/>
    <property type="evidence" value="ECO:0007669"/>
    <property type="project" value="UniProtKB-KW"/>
</dbReference>
<dbReference type="InterPro" id="IPR050210">
    <property type="entry name" value="tRNA_Adenine-N(6)_MTase"/>
</dbReference>
<dbReference type="KEGG" id="amaq:GO499_18470"/>
<dbReference type="PANTHER" id="PTHR47739">
    <property type="entry name" value="TRNA1(VAL) (ADENINE(37)-N6)-METHYLTRANSFERASE"/>
    <property type="match status" value="1"/>
</dbReference>
<dbReference type="CDD" id="cd02440">
    <property type="entry name" value="AdoMet_MTases"/>
    <property type="match status" value="1"/>
</dbReference>
<keyword evidence="5" id="KW-1185">Reference proteome</keyword>
<dbReference type="AlphaFoldDB" id="A0A6P1T266"/>
<dbReference type="InterPro" id="IPR007848">
    <property type="entry name" value="Small_mtfrase_dom"/>
</dbReference>
<keyword evidence="2" id="KW-0949">S-adenosyl-L-methionine</keyword>
<dbReference type="Proteomes" id="UP000464495">
    <property type="component" value="Chromosome"/>
</dbReference>
<dbReference type="Pfam" id="PF05175">
    <property type="entry name" value="MTS"/>
    <property type="match status" value="1"/>
</dbReference>
<feature type="domain" description="Methyltransferase small" evidence="3">
    <location>
        <begin position="36"/>
        <end position="129"/>
    </location>
</feature>
<evidence type="ECO:0000313" key="4">
    <source>
        <dbReference type="EMBL" id="QHQ37024.1"/>
    </source>
</evidence>
<evidence type="ECO:0000256" key="2">
    <source>
        <dbReference type="ARBA" id="ARBA00022691"/>
    </source>
</evidence>
<dbReference type="Gene3D" id="3.40.50.150">
    <property type="entry name" value="Vaccinia Virus protein VP39"/>
    <property type="match status" value="1"/>
</dbReference>
<dbReference type="EMBL" id="CP046620">
    <property type="protein sequence ID" value="QHQ37024.1"/>
    <property type="molecule type" value="Genomic_DNA"/>
</dbReference>
<dbReference type="GO" id="GO:0008168">
    <property type="term" value="F:methyltransferase activity"/>
    <property type="evidence" value="ECO:0007669"/>
    <property type="project" value="UniProtKB-KW"/>
</dbReference>
<dbReference type="SUPFAM" id="SSF53335">
    <property type="entry name" value="S-adenosyl-L-methionine-dependent methyltransferases"/>
    <property type="match status" value="1"/>
</dbReference>
<dbReference type="PANTHER" id="PTHR47739:SF1">
    <property type="entry name" value="TRNA1(VAL) (ADENINE(37)-N6)-METHYLTRANSFERASE"/>
    <property type="match status" value="1"/>
</dbReference>
<dbReference type="RefSeq" id="WP_161863566.1">
    <property type="nucleotide sequence ID" value="NZ_CP046620.1"/>
</dbReference>
<protein>
    <submittedName>
        <fullName evidence="4">Methyltransferase</fullName>
    </submittedName>
</protein>
<organism evidence="4 5">
    <name type="scientific">Algicella marina</name>
    <dbReference type="NCBI Taxonomy" id="2683284"/>
    <lineage>
        <taxon>Bacteria</taxon>
        <taxon>Pseudomonadati</taxon>
        <taxon>Pseudomonadota</taxon>
        <taxon>Alphaproteobacteria</taxon>
        <taxon>Rhodobacterales</taxon>
        <taxon>Paracoccaceae</taxon>
        <taxon>Algicella</taxon>
    </lineage>
</organism>
<name>A0A6P1T266_9RHOB</name>
<reference evidence="4 5" key="1">
    <citation type="submission" date="2019-12" db="EMBL/GenBank/DDBJ databases">
        <title>Complete genome sequence of Algicella marina strain 9Alg 56(T) isolated from the red alga Tichocarpus crinitus.</title>
        <authorList>
            <person name="Kim S.-G."/>
            <person name="Nedashkovskaya O.I."/>
        </authorList>
    </citation>
    <scope>NUCLEOTIDE SEQUENCE [LARGE SCALE GENOMIC DNA]</scope>
    <source>
        <strain evidence="4 5">9Alg 56</strain>
    </source>
</reference>
<keyword evidence="1 4" id="KW-0489">Methyltransferase</keyword>
<accession>A0A6P1T266</accession>
<evidence type="ECO:0000259" key="3">
    <source>
        <dbReference type="Pfam" id="PF05175"/>
    </source>
</evidence>
<dbReference type="InterPro" id="IPR029063">
    <property type="entry name" value="SAM-dependent_MTases_sf"/>
</dbReference>
<evidence type="ECO:0000313" key="5">
    <source>
        <dbReference type="Proteomes" id="UP000464495"/>
    </source>
</evidence>